<gene>
    <name evidence="1" type="ORF">FOE78_14560</name>
</gene>
<dbReference type="KEGG" id="mik:FOE78_14560"/>
<accession>A0A516Q0N3</accession>
<dbReference type="AlphaFoldDB" id="A0A516Q0N3"/>
<keyword evidence="2" id="KW-1185">Reference proteome</keyword>
<dbReference type="RefSeq" id="WP_143986941.1">
    <property type="nucleotide sequence ID" value="NZ_CP041692.1"/>
</dbReference>
<dbReference type="OrthoDB" id="3734102at2"/>
<sequence>MDELGLQLTKALQSGHVQAQIAAGQALFDAAGCQVIYSADNADCVVGDFGQGGGAQKAAKPRLTPQQVYQQVKASLTFDAPAPGVGPDHSVHHVRSEVTGLPLDSAVGYPLWFWAVGGDQQAKRVTKTAAGMTVSLSLRPTGLSIDPGDGKPFACSSMGTPWHRGMKPATPSPTCGHVYEKTGNYRVSMTTRWSIHYRVDDGKNPVLQGDEAVTGTRTRMLRIGELQVVVDG</sequence>
<organism evidence="1 2">
    <name type="scientific">Microlunatus elymi</name>
    <dbReference type="NCBI Taxonomy" id="2596828"/>
    <lineage>
        <taxon>Bacteria</taxon>
        <taxon>Bacillati</taxon>
        <taxon>Actinomycetota</taxon>
        <taxon>Actinomycetes</taxon>
        <taxon>Propionibacteriales</taxon>
        <taxon>Propionibacteriaceae</taxon>
        <taxon>Microlunatus</taxon>
    </lineage>
</organism>
<proteinExistence type="predicted"/>
<protein>
    <recommendedName>
        <fullName evidence="3">PKD domain-containing protein</fullName>
    </recommendedName>
</protein>
<name>A0A516Q0N3_9ACTN</name>
<evidence type="ECO:0000313" key="2">
    <source>
        <dbReference type="Proteomes" id="UP000319263"/>
    </source>
</evidence>
<dbReference type="Proteomes" id="UP000319263">
    <property type="component" value="Chromosome"/>
</dbReference>
<reference evidence="1 2" key="1">
    <citation type="submission" date="2019-07" db="EMBL/GenBank/DDBJ databases">
        <title>Microlunatus dokdonensis sp. nov. isolated from the rhizospheric soil of the wild plant Elymus tsukushiensis.</title>
        <authorList>
            <person name="Ghim S.-Y."/>
            <person name="Hwang Y.-J."/>
            <person name="Son J.-S."/>
            <person name="Shin J.-H."/>
        </authorList>
    </citation>
    <scope>NUCLEOTIDE SEQUENCE [LARGE SCALE GENOMIC DNA]</scope>
    <source>
        <strain evidence="1 2">KUDC0627</strain>
    </source>
</reference>
<dbReference type="EMBL" id="CP041692">
    <property type="protein sequence ID" value="QDP96980.1"/>
    <property type="molecule type" value="Genomic_DNA"/>
</dbReference>
<evidence type="ECO:0000313" key="1">
    <source>
        <dbReference type="EMBL" id="QDP96980.1"/>
    </source>
</evidence>
<evidence type="ECO:0008006" key="3">
    <source>
        <dbReference type="Google" id="ProtNLM"/>
    </source>
</evidence>